<protein>
    <submittedName>
        <fullName evidence="3">Uncharacterized protein</fullName>
    </submittedName>
</protein>
<accession>A0AAN6LYZ8</accession>
<feature type="compositionally biased region" description="Polar residues" evidence="1">
    <location>
        <begin position="10"/>
        <end position="32"/>
    </location>
</feature>
<gene>
    <name evidence="3" type="ORF">GRF29_44g2419521</name>
</gene>
<dbReference type="EMBL" id="WVTA01000005">
    <property type="protein sequence ID" value="KAK3210353.1"/>
    <property type="molecule type" value="Genomic_DNA"/>
</dbReference>
<dbReference type="AlphaFoldDB" id="A0AAN6LYZ8"/>
<evidence type="ECO:0000313" key="3">
    <source>
        <dbReference type="EMBL" id="KAK3210353.1"/>
    </source>
</evidence>
<keyword evidence="2" id="KW-0812">Transmembrane</keyword>
<comment type="caution">
    <text evidence="3">The sequence shown here is derived from an EMBL/GenBank/DDBJ whole genome shotgun (WGS) entry which is preliminary data.</text>
</comment>
<sequence length="147" mass="16004">MHELPYTVQDADSTMSSHSVWSSEQPQNSHSQTPPPSYTDSQDDNHARRSAMDLPSPPSLPQTPLPSYSAEYHGRAPRTPLARPNPSSQRLNTALNVATTPNSLANISPVQPRVYQRPVDPCGALVWIIIASMVLATVIGVLVWVLA</sequence>
<keyword evidence="2" id="KW-0472">Membrane</keyword>
<feature type="compositionally biased region" description="Pro residues" evidence="1">
    <location>
        <begin position="55"/>
        <end position="64"/>
    </location>
</feature>
<evidence type="ECO:0000256" key="1">
    <source>
        <dbReference type="SAM" id="MobiDB-lite"/>
    </source>
</evidence>
<reference evidence="3 4" key="1">
    <citation type="submission" date="2021-02" db="EMBL/GenBank/DDBJ databases">
        <title>Genome assembly of Pseudopithomyces chartarum.</title>
        <authorList>
            <person name="Jauregui R."/>
            <person name="Singh J."/>
            <person name="Voisey C."/>
        </authorList>
    </citation>
    <scope>NUCLEOTIDE SEQUENCE [LARGE SCALE GENOMIC DNA]</scope>
    <source>
        <strain evidence="3 4">AGR01</strain>
    </source>
</reference>
<keyword evidence="4" id="KW-1185">Reference proteome</keyword>
<keyword evidence="2" id="KW-1133">Transmembrane helix</keyword>
<evidence type="ECO:0000256" key="2">
    <source>
        <dbReference type="SAM" id="Phobius"/>
    </source>
</evidence>
<proteinExistence type="predicted"/>
<feature type="region of interest" description="Disordered" evidence="1">
    <location>
        <begin position="1"/>
        <end position="91"/>
    </location>
</feature>
<feature type="transmembrane region" description="Helical" evidence="2">
    <location>
        <begin position="124"/>
        <end position="146"/>
    </location>
</feature>
<organism evidence="3 4">
    <name type="scientific">Pseudopithomyces chartarum</name>
    <dbReference type="NCBI Taxonomy" id="1892770"/>
    <lineage>
        <taxon>Eukaryota</taxon>
        <taxon>Fungi</taxon>
        <taxon>Dikarya</taxon>
        <taxon>Ascomycota</taxon>
        <taxon>Pezizomycotina</taxon>
        <taxon>Dothideomycetes</taxon>
        <taxon>Pleosporomycetidae</taxon>
        <taxon>Pleosporales</taxon>
        <taxon>Massarineae</taxon>
        <taxon>Didymosphaeriaceae</taxon>
        <taxon>Pseudopithomyces</taxon>
    </lineage>
</organism>
<name>A0AAN6LYZ8_9PLEO</name>
<evidence type="ECO:0000313" key="4">
    <source>
        <dbReference type="Proteomes" id="UP001280581"/>
    </source>
</evidence>
<dbReference type="Proteomes" id="UP001280581">
    <property type="component" value="Unassembled WGS sequence"/>
</dbReference>